<evidence type="ECO:0000313" key="2">
    <source>
        <dbReference type="Proteomes" id="UP000306319"/>
    </source>
</evidence>
<gene>
    <name evidence="1" type="ORF">E5331_10870</name>
</gene>
<organism evidence="1 2">
    <name type="scientific">Lepagella muris</name>
    <dbReference type="NCBI Taxonomy" id="3032870"/>
    <lineage>
        <taxon>Bacteria</taxon>
        <taxon>Pseudomonadati</taxon>
        <taxon>Bacteroidota</taxon>
        <taxon>Bacteroidia</taxon>
        <taxon>Bacteroidales</taxon>
        <taxon>Muribaculaceae</taxon>
        <taxon>Lepagella</taxon>
    </lineage>
</organism>
<name>A0AC61RLC9_9BACT</name>
<protein>
    <submittedName>
        <fullName evidence="1">Uncharacterized protein</fullName>
    </submittedName>
</protein>
<dbReference type="Proteomes" id="UP000306319">
    <property type="component" value="Unassembled WGS sequence"/>
</dbReference>
<keyword evidence="2" id="KW-1185">Reference proteome</keyword>
<sequence length="242" mass="27430">MYNLLKEILIQRKLYLVFLILFLFLTGCGKKSEAEYKIGVSQCSNDDWRMKMNGELRREALMYDDVEMEILSADDSPQKQVADLRYFIDNDFDIILVSPTEGDSIAPIVKEAMQRGIPVVTYDRGIDNLDVTAHMEVDNYVLGKSAAEYARSILKDNINVIEIEGVRTMTPTKKRHEGFQQTLSSYPNVKVLTSISGNWKESEAAHIVDSLLRIYPHTNLIYAHNDRMAIGASKSAVSMGRL</sequence>
<dbReference type="EMBL" id="SRYB01000014">
    <property type="protein sequence ID" value="TGY78371.1"/>
    <property type="molecule type" value="Genomic_DNA"/>
</dbReference>
<evidence type="ECO:0000313" key="1">
    <source>
        <dbReference type="EMBL" id="TGY78371.1"/>
    </source>
</evidence>
<reference evidence="1" key="1">
    <citation type="submission" date="2019-04" db="EMBL/GenBank/DDBJ databases">
        <title>Microbes associate with the intestines of laboratory mice.</title>
        <authorList>
            <person name="Navarre W."/>
            <person name="Wong E."/>
            <person name="Huang K."/>
            <person name="Tropini C."/>
            <person name="Ng K."/>
            <person name="Yu B."/>
        </authorList>
    </citation>
    <scope>NUCLEOTIDE SEQUENCE</scope>
    <source>
        <strain evidence="1">NM04_E33</strain>
    </source>
</reference>
<accession>A0AC61RLC9</accession>
<proteinExistence type="predicted"/>
<comment type="caution">
    <text evidence="1">The sequence shown here is derived from an EMBL/GenBank/DDBJ whole genome shotgun (WGS) entry which is preliminary data.</text>
</comment>